<dbReference type="Pfam" id="PF13692">
    <property type="entry name" value="Glyco_trans_1_4"/>
    <property type="match status" value="1"/>
</dbReference>
<name>A0A941DLU2_9BURK</name>
<evidence type="ECO:0000313" key="2">
    <source>
        <dbReference type="EMBL" id="MBR7748482.1"/>
    </source>
</evidence>
<dbReference type="PANTHER" id="PTHR46656">
    <property type="entry name" value="PUTATIVE-RELATED"/>
    <property type="match status" value="1"/>
</dbReference>
<feature type="domain" description="Glycosyl transferase family 1" evidence="1">
    <location>
        <begin position="914"/>
        <end position="1088"/>
    </location>
</feature>
<reference evidence="2 3" key="1">
    <citation type="submission" date="2021-04" db="EMBL/GenBank/DDBJ databases">
        <title>novel species isolated from subtropical streams in China.</title>
        <authorList>
            <person name="Lu H."/>
        </authorList>
    </citation>
    <scope>NUCLEOTIDE SEQUENCE [LARGE SCALE GENOMIC DNA]</scope>
    <source>
        <strain evidence="2 3">BYS107W</strain>
    </source>
</reference>
<keyword evidence="2" id="KW-0808">Transferase</keyword>
<dbReference type="AlphaFoldDB" id="A0A941DLU2"/>
<dbReference type="EC" id="2.4.-.-" evidence="2"/>
<organism evidence="2 3">
    <name type="scientific">Undibacterium baiyunense</name>
    <dbReference type="NCBI Taxonomy" id="2828731"/>
    <lineage>
        <taxon>Bacteria</taxon>
        <taxon>Pseudomonadati</taxon>
        <taxon>Pseudomonadota</taxon>
        <taxon>Betaproteobacteria</taxon>
        <taxon>Burkholderiales</taxon>
        <taxon>Oxalobacteraceae</taxon>
        <taxon>Undibacterium</taxon>
    </lineage>
</organism>
<keyword evidence="2" id="KW-0328">Glycosyltransferase</keyword>
<evidence type="ECO:0000313" key="3">
    <source>
        <dbReference type="Proteomes" id="UP000680158"/>
    </source>
</evidence>
<dbReference type="PANTHER" id="PTHR46656:SF3">
    <property type="entry name" value="PUTATIVE-RELATED"/>
    <property type="match status" value="1"/>
</dbReference>
<keyword evidence="3" id="KW-1185">Reference proteome</keyword>
<dbReference type="Proteomes" id="UP000680158">
    <property type="component" value="Unassembled WGS sequence"/>
</dbReference>
<evidence type="ECO:0000259" key="1">
    <source>
        <dbReference type="Pfam" id="PF00534"/>
    </source>
</evidence>
<dbReference type="GO" id="GO:0016757">
    <property type="term" value="F:glycosyltransferase activity"/>
    <property type="evidence" value="ECO:0007669"/>
    <property type="project" value="UniProtKB-KW"/>
</dbReference>
<sequence length="1111" mass="123576">MQIKSIHQFHPACLAGDGVTNGMLFTQNLLRGLGLNSEIFCEHIPPELQTQVKHISQLGLESNYLLMVHHSLGYDNHFWLDALQVPKLMVYHNITPEEFLPVEGPLRRLSLFGRQQLHHWAPHFIGGIGDSAINTQELEQANFKKRKTIPLLVDVDKVRSGDFNAELLYSLRGVVNLLFVGRVCENKQQLALLDMLAALKRSYNQPVRLILAGATTSEAYESQIKERITQLGLTQNVVLTGKIAQADLLAYYRAADVFVCMSQHEGFGMPLIESMVFDVPVLAHAASGIPDTMGEGGLLLKEFDPTAMAALVHMVLTEPALKRCIIDGQRRNLARFEVTNVRAALFDYLNHLDLDLNLNSPGVAAVNDTKQVWQVEGPIDSSYSLAVVNRAFARALQAQGKQVRVRSLDAGQAKEISPEFLQQNSDIAKMVVRANSTVESPDVALRYCYPPYLDDMRARVRAIHCYGWEESGYPIEFAQGFNRKLDVVLAHTEFVKKALIDNGVTVPVKVIGGGADHLLSVQPIAPTEQLKRFSFLHISSCFPRKGVDVLLQAYAKAFRADDDVSLVIKTFPNPHNDVQQQLENLRAKDSDFPSVILVNRDCSDEELAGWYQACDAFVAPTRGEGFGLPIAEAMLFDLPVITTAFGGQIDFCDEQSAWLCDFDFEKSRTHLGAMHSVWANPKASHLAQLLREVYSLPESQRRVKTELARQRILRDFTWAKTAENSIQAIADLERQPLLRTEAKIAWISSWNKRCGIAAYSAFLSNKIPTDRLTIYADQCDERTAPDGENVVRNWRMGFDHNLDQLCADIVAAEIDVVVIQYNFGFFTLSELAKLIEALEARQIHVHCFFHATADLVRPDQTFSLGSIASALSKATRLYVHGVADLNRLKDFGLLENVCLFPQGLLPTPVSNIASIQRSLGIPDSKKIVASYGFLLPHKGLPQLIQAFAKLRQQNDSLHLLLLNALYPVPESSQELDNCRALIAQLGIGRDVTIVTDFLADEACAAHLQIADLIVYPYQQTQESSSAAVRMGIASGVAVAVTPLTIFDDVGDAVYRLPGTSPVDLATGIRTILHDADLQRTQISQARAWAQSRQWPWLSNRLLNLIDVLQNE</sequence>
<dbReference type="SUPFAM" id="SSF53756">
    <property type="entry name" value="UDP-Glycosyltransferase/glycogen phosphorylase"/>
    <property type="match status" value="3"/>
</dbReference>
<dbReference type="Gene3D" id="3.40.50.2000">
    <property type="entry name" value="Glycogen Phosphorylase B"/>
    <property type="match status" value="3"/>
</dbReference>
<proteinExistence type="predicted"/>
<dbReference type="CDD" id="cd03801">
    <property type="entry name" value="GT4_PimA-like"/>
    <property type="match status" value="2"/>
</dbReference>
<comment type="caution">
    <text evidence="2">The sequence shown here is derived from an EMBL/GenBank/DDBJ whole genome shotgun (WGS) entry which is preliminary data.</text>
</comment>
<protein>
    <submittedName>
        <fullName evidence="2">Glycosyltransferase</fullName>
        <ecNumber evidence="2">2.4.-.-</ecNumber>
    </submittedName>
</protein>
<accession>A0A941DLU2</accession>
<dbReference type="Pfam" id="PF00534">
    <property type="entry name" value="Glycos_transf_1"/>
    <property type="match status" value="2"/>
</dbReference>
<feature type="domain" description="Glycosyl transferase family 1" evidence="1">
    <location>
        <begin position="177"/>
        <end position="323"/>
    </location>
</feature>
<dbReference type="InterPro" id="IPR001296">
    <property type="entry name" value="Glyco_trans_1"/>
</dbReference>
<dbReference type="EMBL" id="JAGSPM010000018">
    <property type="protein sequence ID" value="MBR7748482.1"/>
    <property type="molecule type" value="Genomic_DNA"/>
</dbReference>
<dbReference type="RefSeq" id="WP_212685751.1">
    <property type="nucleotide sequence ID" value="NZ_JAGSPM010000018.1"/>
</dbReference>
<gene>
    <name evidence="2" type="ORF">KDM92_18010</name>
</gene>